<sequence length="115" mass="12833">MIYKIRMATDHVAKLEEMARDKGLSVSEVLDMLVEEVLQKLEVMLRSASGLSFYFPAEQPDHEIEVELSEGTTAKLESMVERMLVSASTLLQIVMGMEIERPGIFDEIVGGSGNR</sequence>
<dbReference type="RefSeq" id="WP_267151077.1">
    <property type="nucleotide sequence ID" value="NZ_JAPMLT010000003.1"/>
</dbReference>
<gene>
    <name evidence="1" type="ORF">OS242_07610</name>
</gene>
<reference evidence="1 2" key="1">
    <citation type="submission" date="2022-11" db="EMBL/GenBank/DDBJ databases">
        <title>Study of microbial diversity in lake waters.</title>
        <authorList>
            <person name="Zhang J."/>
        </authorList>
    </citation>
    <scope>NUCLEOTIDE SEQUENCE [LARGE SCALE GENOMIC DNA]</scope>
    <source>
        <strain evidence="1 2">DT12</strain>
    </source>
</reference>
<protein>
    <recommendedName>
        <fullName evidence="3">Ribbon-helix-helix protein CopG domain-containing protein</fullName>
    </recommendedName>
</protein>
<proteinExistence type="predicted"/>
<organism evidence="1 2">
    <name type="scientific">Tumebacillus lacus</name>
    <dbReference type="NCBI Taxonomy" id="2995335"/>
    <lineage>
        <taxon>Bacteria</taxon>
        <taxon>Bacillati</taxon>
        <taxon>Bacillota</taxon>
        <taxon>Bacilli</taxon>
        <taxon>Bacillales</taxon>
        <taxon>Alicyclobacillaceae</taxon>
        <taxon>Tumebacillus</taxon>
    </lineage>
</organism>
<keyword evidence="2" id="KW-1185">Reference proteome</keyword>
<comment type="caution">
    <text evidence="1">The sequence shown here is derived from an EMBL/GenBank/DDBJ whole genome shotgun (WGS) entry which is preliminary data.</text>
</comment>
<accession>A0ABT3X213</accession>
<evidence type="ECO:0008006" key="3">
    <source>
        <dbReference type="Google" id="ProtNLM"/>
    </source>
</evidence>
<evidence type="ECO:0000313" key="1">
    <source>
        <dbReference type="EMBL" id="MCX7569827.1"/>
    </source>
</evidence>
<dbReference type="EMBL" id="JAPMLT010000003">
    <property type="protein sequence ID" value="MCX7569827.1"/>
    <property type="molecule type" value="Genomic_DNA"/>
</dbReference>
<name>A0ABT3X213_9BACL</name>
<evidence type="ECO:0000313" key="2">
    <source>
        <dbReference type="Proteomes" id="UP001208017"/>
    </source>
</evidence>
<dbReference type="Proteomes" id="UP001208017">
    <property type="component" value="Unassembled WGS sequence"/>
</dbReference>